<dbReference type="AlphaFoldDB" id="A0AAE4Z7A6"/>
<dbReference type="EMBL" id="JAACAK010000012">
    <property type="protein sequence ID" value="NIR73777.1"/>
    <property type="molecule type" value="Genomic_DNA"/>
</dbReference>
<dbReference type="InterPro" id="IPR027417">
    <property type="entry name" value="P-loop_NTPase"/>
</dbReference>
<dbReference type="Pfam" id="PF13469">
    <property type="entry name" value="Sulfotransfer_3"/>
    <property type="match status" value="1"/>
</dbReference>
<dbReference type="SUPFAM" id="SSF52540">
    <property type="entry name" value="P-loop containing nucleoside triphosphate hydrolases"/>
    <property type="match status" value="1"/>
</dbReference>
<comment type="caution">
    <text evidence="1">The sequence shown here is derived from an EMBL/GenBank/DDBJ whole genome shotgun (WGS) entry which is preliminary data.</text>
</comment>
<organism evidence="1 2">
    <name type="scientific">Candidatus Kutchimonas denitrificans</name>
    <dbReference type="NCBI Taxonomy" id="3056748"/>
    <lineage>
        <taxon>Bacteria</taxon>
        <taxon>Pseudomonadati</taxon>
        <taxon>Gemmatimonadota</taxon>
        <taxon>Gemmatimonadia</taxon>
        <taxon>Candidatus Palauibacterales</taxon>
        <taxon>Candidatus Palauibacteraceae</taxon>
        <taxon>Candidatus Kutchimonas</taxon>
    </lineage>
</organism>
<evidence type="ECO:0000313" key="2">
    <source>
        <dbReference type="Proteomes" id="UP000702544"/>
    </source>
</evidence>
<sequence length="311" mass="35046">MADSGPTQLLYIAGTGRSGSTLLECILGQLPGVFAAGEVTHIWDRGYLQNQLCGCGKPFRECPFWLDVTRKAFGGPDELDLPKLVEMRSSICSVLRLPQLLDSKLRSRSFQLKLDIYSEHLARLYSAIRSVSGCDVILDSSKYPAEIFLLNTIDEVDLSVAHLVRNSNAVAFAWQKRKVRPEIHWTTEHFARYFFLKTAVAWNVFNLLIGSVERLGLPYAMVRYEDLVQCPAGSVRKVAGLLGRGEENLDFIGEDGVRLRGNHTVSGNPVRFKTGAIALKLDSEWKEKSPRWQKLFVDFVTFPVQKLYGYR</sequence>
<protein>
    <submittedName>
        <fullName evidence="1">Sulfotransferase</fullName>
    </submittedName>
</protein>
<name>A0AAE4Z7A6_9BACT</name>
<proteinExistence type="predicted"/>
<dbReference type="Proteomes" id="UP000702544">
    <property type="component" value="Unassembled WGS sequence"/>
</dbReference>
<gene>
    <name evidence="1" type="ORF">GWO12_01480</name>
</gene>
<dbReference type="Gene3D" id="3.40.50.300">
    <property type="entry name" value="P-loop containing nucleotide triphosphate hydrolases"/>
    <property type="match status" value="1"/>
</dbReference>
<accession>A0AAE4Z7A6</accession>
<evidence type="ECO:0000313" key="1">
    <source>
        <dbReference type="EMBL" id="NIR73777.1"/>
    </source>
</evidence>
<reference evidence="1 2" key="1">
    <citation type="submission" date="2020-01" db="EMBL/GenBank/DDBJ databases">
        <title>Genomes assembled from Gulf of Kutch pelagic sediment metagenomes.</title>
        <authorList>
            <person name="Chandrashekar M."/>
            <person name="Mahajan M.S."/>
            <person name="Dave K.J."/>
            <person name="Vatsa P."/>
            <person name="Nathani N.M."/>
        </authorList>
    </citation>
    <scope>NUCLEOTIDE SEQUENCE [LARGE SCALE GENOMIC DNA]</scope>
    <source>
        <strain evidence="1">KS3-K002</strain>
    </source>
</reference>